<evidence type="ECO:0000313" key="8">
    <source>
        <dbReference type="Proteomes" id="UP001597168"/>
    </source>
</evidence>
<comment type="similarity">
    <text evidence="1">Belongs to the AfsR/DnrI/RedD regulatory family.</text>
</comment>
<dbReference type="Gene3D" id="3.40.50.300">
    <property type="entry name" value="P-loop containing nucleotide triphosphate hydrolases"/>
    <property type="match status" value="1"/>
</dbReference>
<keyword evidence="8" id="KW-1185">Reference proteome</keyword>
<evidence type="ECO:0000313" key="7">
    <source>
        <dbReference type="EMBL" id="MFD1150709.1"/>
    </source>
</evidence>
<dbReference type="PANTHER" id="PTHR35807:SF1">
    <property type="entry name" value="TRANSCRIPTIONAL REGULATOR REDD"/>
    <property type="match status" value="1"/>
</dbReference>
<dbReference type="EMBL" id="JBHTLK010000178">
    <property type="protein sequence ID" value="MFD1150709.1"/>
    <property type="molecule type" value="Genomic_DNA"/>
</dbReference>
<dbReference type="InterPro" id="IPR005158">
    <property type="entry name" value="BTAD"/>
</dbReference>
<proteinExistence type="inferred from homology"/>
<dbReference type="InterPro" id="IPR003593">
    <property type="entry name" value="AAA+_ATPase"/>
</dbReference>
<gene>
    <name evidence="7" type="ORF">ACFQ3T_26565</name>
</gene>
<dbReference type="InterPro" id="IPR049945">
    <property type="entry name" value="AAA_22"/>
</dbReference>
<dbReference type="InterPro" id="IPR051677">
    <property type="entry name" value="AfsR-DnrI-RedD_regulator"/>
</dbReference>
<reference evidence="8" key="1">
    <citation type="journal article" date="2019" name="Int. J. Syst. Evol. Microbiol.">
        <title>The Global Catalogue of Microorganisms (GCM) 10K type strain sequencing project: providing services to taxonomists for standard genome sequencing and annotation.</title>
        <authorList>
            <consortium name="The Broad Institute Genomics Platform"/>
            <consortium name="The Broad Institute Genome Sequencing Center for Infectious Disease"/>
            <person name="Wu L."/>
            <person name="Ma J."/>
        </authorList>
    </citation>
    <scope>NUCLEOTIDE SEQUENCE [LARGE SCALE GENOMIC DNA]</scope>
    <source>
        <strain evidence="8">CCUG 60214</strain>
    </source>
</reference>
<dbReference type="Pfam" id="PF13401">
    <property type="entry name" value="AAA_22"/>
    <property type="match status" value="1"/>
</dbReference>
<keyword evidence="3 5" id="KW-0238">DNA-binding</keyword>
<dbReference type="SMART" id="SM01043">
    <property type="entry name" value="BTAD"/>
    <property type="match status" value="1"/>
</dbReference>
<keyword evidence="2" id="KW-0805">Transcription regulation</keyword>
<keyword evidence="4" id="KW-0804">Transcription</keyword>
<evidence type="ECO:0000256" key="4">
    <source>
        <dbReference type="ARBA" id="ARBA00023163"/>
    </source>
</evidence>
<dbReference type="PRINTS" id="PR00364">
    <property type="entry name" value="DISEASERSIST"/>
</dbReference>
<dbReference type="InterPro" id="IPR027417">
    <property type="entry name" value="P-loop_NTPase"/>
</dbReference>
<dbReference type="PROSITE" id="PS51755">
    <property type="entry name" value="OMPR_PHOB"/>
    <property type="match status" value="1"/>
</dbReference>
<dbReference type="SUPFAM" id="SSF48452">
    <property type="entry name" value="TPR-like"/>
    <property type="match status" value="1"/>
</dbReference>
<dbReference type="Pfam" id="PF00486">
    <property type="entry name" value="Trans_reg_C"/>
    <property type="match status" value="1"/>
</dbReference>
<dbReference type="Gene3D" id="1.25.40.10">
    <property type="entry name" value="Tetratricopeptide repeat domain"/>
    <property type="match status" value="1"/>
</dbReference>
<evidence type="ECO:0000256" key="1">
    <source>
        <dbReference type="ARBA" id="ARBA00005820"/>
    </source>
</evidence>
<dbReference type="InterPro" id="IPR011990">
    <property type="entry name" value="TPR-like_helical_dom_sf"/>
</dbReference>
<dbReference type="PANTHER" id="PTHR35807">
    <property type="entry name" value="TRANSCRIPTIONAL REGULATOR REDD-RELATED"/>
    <property type="match status" value="1"/>
</dbReference>
<organism evidence="7 8">
    <name type="scientific">Saccharothrix hoggarensis</name>
    <dbReference type="NCBI Taxonomy" id="913853"/>
    <lineage>
        <taxon>Bacteria</taxon>
        <taxon>Bacillati</taxon>
        <taxon>Actinomycetota</taxon>
        <taxon>Actinomycetes</taxon>
        <taxon>Pseudonocardiales</taxon>
        <taxon>Pseudonocardiaceae</taxon>
        <taxon>Saccharothrix</taxon>
    </lineage>
</organism>
<evidence type="ECO:0000259" key="6">
    <source>
        <dbReference type="PROSITE" id="PS51755"/>
    </source>
</evidence>
<dbReference type="SUPFAM" id="SSF46894">
    <property type="entry name" value="C-terminal effector domain of the bipartite response regulators"/>
    <property type="match status" value="1"/>
</dbReference>
<dbReference type="CDD" id="cd15831">
    <property type="entry name" value="BTAD"/>
    <property type="match status" value="1"/>
</dbReference>
<evidence type="ECO:0000256" key="5">
    <source>
        <dbReference type="PROSITE-ProRule" id="PRU01091"/>
    </source>
</evidence>
<evidence type="ECO:0000256" key="2">
    <source>
        <dbReference type="ARBA" id="ARBA00023015"/>
    </source>
</evidence>
<dbReference type="InterPro" id="IPR001867">
    <property type="entry name" value="OmpR/PhoB-type_DNA-bd"/>
</dbReference>
<dbReference type="Gene3D" id="1.10.10.10">
    <property type="entry name" value="Winged helix-like DNA-binding domain superfamily/Winged helix DNA-binding domain"/>
    <property type="match status" value="1"/>
</dbReference>
<accession>A0ABW3R119</accession>
<protein>
    <submittedName>
        <fullName evidence="7">BTAD domain-containing putative transcriptional regulator</fullName>
    </submittedName>
</protein>
<dbReference type="InterPro" id="IPR036388">
    <property type="entry name" value="WH-like_DNA-bd_sf"/>
</dbReference>
<evidence type="ECO:0000256" key="3">
    <source>
        <dbReference type="ARBA" id="ARBA00023125"/>
    </source>
</evidence>
<dbReference type="SUPFAM" id="SSF52540">
    <property type="entry name" value="P-loop containing nucleoside triphosphate hydrolases"/>
    <property type="match status" value="1"/>
</dbReference>
<feature type="domain" description="OmpR/PhoB-type" evidence="6">
    <location>
        <begin position="1"/>
        <end position="93"/>
    </location>
</feature>
<name>A0ABW3R119_9PSEU</name>
<feature type="DNA-binding region" description="OmpR/PhoB-type" evidence="5">
    <location>
        <begin position="1"/>
        <end position="93"/>
    </location>
</feature>
<dbReference type="SMART" id="SM00382">
    <property type="entry name" value="AAA"/>
    <property type="match status" value="1"/>
</dbReference>
<dbReference type="Pfam" id="PF03704">
    <property type="entry name" value="BTAD"/>
    <property type="match status" value="1"/>
</dbReference>
<feature type="non-terminal residue" evidence="7">
    <location>
        <position position="459"/>
    </location>
</feature>
<dbReference type="SMART" id="SM00862">
    <property type="entry name" value="Trans_reg_C"/>
    <property type="match status" value="1"/>
</dbReference>
<dbReference type="Proteomes" id="UP001597168">
    <property type="component" value="Unassembled WGS sequence"/>
</dbReference>
<dbReference type="InterPro" id="IPR016032">
    <property type="entry name" value="Sig_transdc_resp-reg_C-effctor"/>
</dbReference>
<comment type="caution">
    <text evidence="7">The sequence shown here is derived from an EMBL/GenBank/DDBJ whole genome shotgun (WGS) entry which is preliminary data.</text>
</comment>
<dbReference type="RefSeq" id="WP_380727040.1">
    <property type="nucleotide sequence ID" value="NZ_JBHTLK010000178.1"/>
</dbReference>
<sequence>MTRFNVLGPLEAWHDGVRLTIPAGRARVLLATLLLRANQPVPVDTLADRLWEDGAPGPDRVRPTLQMVVRRLRQALGDANVVRTTTNGYVAEVDPDALDLHRFRALAADGRHAEALALWRGDPLSDVRSDVLHAEEVEPLLEERLVVLERRIEADLAAGRFGDLLPELRSLTRAHPLRERFWGQLVLALHGSDQQAEALAAFRAVRDLLADELGVDPSEYLRAVHRTVLSGDPEPAPALTPWTALCQLPPDTSDFIGRDDLYSEAAALLVGDPSGTAVPVVAITGAPGTGKSTLTIRIAHALRRRFPDGQLFVRLDGAGGDPRDPAEVLAELLTAVGLNPSAIPDRLEARAAAFRSRVADRAVLLVLDDAAGFDQVKDLLPGTASGAVLISSRHQLAGLPGIRSLRVPPLAAASGVALLTRMIGPQRVAEEPRAAVAIVEACGGLPLALRIVGARLAAR</sequence>